<accession>A0A0D1E8Z2</accession>
<evidence type="ECO:0000256" key="4">
    <source>
        <dbReference type="ARBA" id="ARBA00007573"/>
    </source>
</evidence>
<keyword evidence="8" id="KW-0539">Nucleus</keyword>
<organism evidence="10 11">
    <name type="scientific">Mycosarcoma maydis</name>
    <name type="common">Corn smut fungus</name>
    <name type="synonym">Ustilago maydis</name>
    <dbReference type="NCBI Taxonomy" id="5270"/>
    <lineage>
        <taxon>Eukaryota</taxon>
        <taxon>Fungi</taxon>
        <taxon>Dikarya</taxon>
        <taxon>Basidiomycota</taxon>
        <taxon>Ustilaginomycotina</taxon>
        <taxon>Ustilaginomycetes</taxon>
        <taxon>Ustilaginales</taxon>
        <taxon>Ustilaginaceae</taxon>
        <taxon>Mycosarcoma</taxon>
    </lineage>
</organism>
<dbReference type="Proteomes" id="UP000000561">
    <property type="component" value="Chromosome 1"/>
</dbReference>
<feature type="region of interest" description="Disordered" evidence="9">
    <location>
        <begin position="498"/>
        <end position="588"/>
    </location>
</feature>
<dbReference type="PANTHER" id="PTHR12896">
    <property type="entry name" value="PAX6 NEIGHBOR PROTEIN PAXNEB"/>
    <property type="match status" value="1"/>
</dbReference>
<keyword evidence="11" id="KW-1185">Reference proteome</keyword>
<feature type="region of interest" description="Disordered" evidence="9">
    <location>
        <begin position="456"/>
        <end position="476"/>
    </location>
</feature>
<dbReference type="InterPro" id="IPR027417">
    <property type="entry name" value="P-loop_NTPase"/>
</dbReference>
<evidence type="ECO:0000313" key="10">
    <source>
        <dbReference type="EMBL" id="KIS72314.1"/>
    </source>
</evidence>
<dbReference type="VEuPathDB" id="FungiDB:UMAG_00722"/>
<gene>
    <name evidence="10" type="ORF">UMAG_00722</name>
</gene>
<dbReference type="GO" id="GO:0002098">
    <property type="term" value="P:tRNA wobble uridine modification"/>
    <property type="evidence" value="ECO:0000318"/>
    <property type="project" value="GO_Central"/>
</dbReference>
<dbReference type="InterPro" id="IPR008728">
    <property type="entry name" value="Elongator_complex_protein_4"/>
</dbReference>
<dbReference type="PANTHER" id="PTHR12896:SF1">
    <property type="entry name" value="ELONGATOR COMPLEX PROTEIN 4"/>
    <property type="match status" value="1"/>
</dbReference>
<reference evidence="10 11" key="1">
    <citation type="journal article" date="2006" name="Nature">
        <title>Insights from the genome of the biotrophic fungal plant pathogen Ustilago maydis.</title>
        <authorList>
            <person name="Kamper J."/>
            <person name="Kahmann R."/>
            <person name="Bolker M."/>
            <person name="Ma L.J."/>
            <person name="Brefort T."/>
            <person name="Saville B.J."/>
            <person name="Banuett F."/>
            <person name="Kronstad J.W."/>
            <person name="Gold S.E."/>
            <person name="Muller O."/>
            <person name="Perlin M.H."/>
            <person name="Wosten H.A."/>
            <person name="de Vries R."/>
            <person name="Ruiz-Herrera J."/>
            <person name="Reynaga-Pena C.G."/>
            <person name="Snetselaar K."/>
            <person name="McCann M."/>
            <person name="Perez-Martin J."/>
            <person name="Feldbrugge M."/>
            <person name="Basse C.W."/>
            <person name="Steinberg G."/>
            <person name="Ibeas J.I."/>
            <person name="Holloman W."/>
            <person name="Guzman P."/>
            <person name="Farman M."/>
            <person name="Stajich J.E."/>
            <person name="Sentandreu R."/>
            <person name="Gonzalez-Prieto J.M."/>
            <person name="Kennell J.C."/>
            <person name="Molina L."/>
            <person name="Schirawski J."/>
            <person name="Mendoza-Mendoza A."/>
            <person name="Greilinger D."/>
            <person name="Munch K."/>
            <person name="Rossel N."/>
            <person name="Scherer M."/>
            <person name="Vranes M."/>
            <person name="Ladendorf O."/>
            <person name="Vincon V."/>
            <person name="Fuchs U."/>
            <person name="Sandrock B."/>
            <person name="Meng S."/>
            <person name="Ho E.C."/>
            <person name="Cahill M.J."/>
            <person name="Boyce K.J."/>
            <person name="Klose J."/>
            <person name="Klosterman S.J."/>
            <person name="Deelstra H.J."/>
            <person name="Ortiz-Castellanos L."/>
            <person name="Li W."/>
            <person name="Sanchez-Alonso P."/>
            <person name="Schreier P.H."/>
            <person name="Hauser-Hahn I."/>
            <person name="Vaupel M."/>
            <person name="Koopmann E."/>
            <person name="Friedrich G."/>
            <person name="Voss H."/>
            <person name="Schluter T."/>
            <person name="Margolis J."/>
            <person name="Platt D."/>
            <person name="Swimmer C."/>
            <person name="Gnirke A."/>
            <person name="Chen F."/>
            <person name="Vysotskaia V."/>
            <person name="Mannhaupt G."/>
            <person name="Guldener U."/>
            <person name="Munsterkotter M."/>
            <person name="Haase D."/>
            <person name="Oesterheld M."/>
            <person name="Mewes H.W."/>
            <person name="Mauceli E.W."/>
            <person name="DeCaprio D."/>
            <person name="Wade C.M."/>
            <person name="Butler J."/>
            <person name="Young S."/>
            <person name="Jaffe D.B."/>
            <person name="Calvo S."/>
            <person name="Nusbaum C."/>
            <person name="Galagan J."/>
            <person name="Birren B.W."/>
        </authorList>
    </citation>
    <scope>NUCLEOTIDE SEQUENCE [LARGE SCALE GENOMIC DNA]</scope>
    <source>
        <strain evidence="11">DSM 14603 / FGSC 9021 / UM521</strain>
    </source>
</reference>
<dbReference type="GO" id="GO:0005634">
    <property type="term" value="C:nucleus"/>
    <property type="evidence" value="ECO:0007669"/>
    <property type="project" value="UniProtKB-SubCell"/>
</dbReference>
<dbReference type="Gene3D" id="3.40.50.300">
    <property type="entry name" value="P-loop containing nucleotide triphosphate hydrolases"/>
    <property type="match status" value="1"/>
</dbReference>
<dbReference type="InParanoid" id="A0A0D1E8Z2"/>
<dbReference type="OrthoDB" id="289162at2759"/>
<dbReference type="STRING" id="237631.A0A0D1E8Z2"/>
<feature type="compositionally biased region" description="Low complexity" evidence="9">
    <location>
        <begin position="181"/>
        <end position="192"/>
    </location>
</feature>
<comment type="subcellular location">
    <subcellularLocation>
        <location evidence="2">Cytoplasm</location>
    </subcellularLocation>
    <subcellularLocation>
        <location evidence="1">Nucleus</location>
    </subcellularLocation>
</comment>
<dbReference type="eggNOG" id="KOG3949">
    <property type="taxonomic scope" value="Eukaryota"/>
</dbReference>
<evidence type="ECO:0000256" key="2">
    <source>
        <dbReference type="ARBA" id="ARBA00004496"/>
    </source>
</evidence>
<feature type="region of interest" description="Disordered" evidence="9">
    <location>
        <begin position="225"/>
        <end position="245"/>
    </location>
</feature>
<evidence type="ECO:0000313" key="11">
    <source>
        <dbReference type="Proteomes" id="UP000000561"/>
    </source>
</evidence>
<feature type="compositionally biased region" description="Polar residues" evidence="9">
    <location>
        <begin position="559"/>
        <end position="575"/>
    </location>
</feature>
<dbReference type="KEGG" id="uma:UMAG_00722"/>
<dbReference type="EMBL" id="CM003140">
    <property type="protein sequence ID" value="KIS72314.1"/>
    <property type="molecule type" value="Genomic_DNA"/>
</dbReference>
<name>A0A0D1E8Z2_MYCMD</name>
<evidence type="ECO:0000256" key="7">
    <source>
        <dbReference type="ARBA" id="ARBA00022694"/>
    </source>
</evidence>
<feature type="compositionally biased region" description="Gly residues" evidence="9">
    <location>
        <begin position="456"/>
        <end position="475"/>
    </location>
</feature>
<proteinExistence type="inferred from homology"/>
<feature type="compositionally biased region" description="Basic and acidic residues" evidence="9">
    <location>
        <begin position="498"/>
        <end position="512"/>
    </location>
</feature>
<comment type="pathway">
    <text evidence="3">tRNA modification; 5-methoxycarbonylmethyl-2-thiouridine-tRNA biosynthesis.</text>
</comment>
<dbReference type="GeneID" id="23561942"/>
<dbReference type="UniPathway" id="UPA00988"/>
<sequence length="665" mass="68727">MSSFKRRVNPASGSAASIPLPAGVKPSSFSSPVPLISTGVPALDDLLSGGGLSSSSDLLLLPATGTAAQSAAQIGASSSTLAASAETNHAARAAAEPYVELLLGYSIAQGIAAEHTNVVVGEDVNGLVNGLMARAGDLDEQLLKTIGAKPAARAGEVAGEGGAGPSDHLDTVADDDDMQNSETSSVSGAASAEGEDEGEGRSNRAERERGMKIAWRYHSMKQFNTTVNEPSSSSSPSSQPTPFCHTFDLSRRIDGRIVQHAVEQNKLEMVDISTASKASTSRDINSYEVAYRHIEAVADRCRRQAESASSTVAPPVLRIAIRALGSSAWNVARGQSHQAEIIRFLHRLKRLLRSLSLLDTAPARASRRVAIPSMAVISISSFLLCNASSQNLPHRMVHSVDSAVSMSAFACSPALRSAFPAYTGAFKVLKTPAVGTLTNPSIRSSVLRGMGTGAGAGAGGKNAAGSGEGGAGGGENNLAFKVRRKRLVIETLHLDVEGGVSERRTKPPKNSERVTGAPGKTPSGSGGAVTAAAAAAAEDAPIQSARTSSAGGSSFVRRQPTSGSAMTTPASTSSILPGPTPKPNKFAGLSSLRQRGLAAAAAAANAAQTTQPAPQHEYSVEIDSQTDQHVHVDAHSHTHSHSHKPREMPSAIKRAAHVRAEDLEF</sequence>
<keyword evidence="7" id="KW-0819">tRNA processing</keyword>
<evidence type="ECO:0000256" key="3">
    <source>
        <dbReference type="ARBA" id="ARBA00005043"/>
    </source>
</evidence>
<dbReference type="Pfam" id="PF05625">
    <property type="entry name" value="PAXNEB"/>
    <property type="match status" value="1"/>
</dbReference>
<dbReference type="RefSeq" id="XP_011386509.1">
    <property type="nucleotide sequence ID" value="XM_011388207.1"/>
</dbReference>
<comment type="similarity">
    <text evidence="4">Belongs to the ELP4 family.</text>
</comment>
<evidence type="ECO:0000256" key="8">
    <source>
        <dbReference type="ARBA" id="ARBA00023242"/>
    </source>
</evidence>
<evidence type="ECO:0000256" key="5">
    <source>
        <dbReference type="ARBA" id="ARBA00020265"/>
    </source>
</evidence>
<evidence type="ECO:0000256" key="6">
    <source>
        <dbReference type="ARBA" id="ARBA00022490"/>
    </source>
</evidence>
<evidence type="ECO:0000256" key="9">
    <source>
        <dbReference type="SAM" id="MobiDB-lite"/>
    </source>
</evidence>
<dbReference type="AlphaFoldDB" id="A0A0D1E8Z2"/>
<dbReference type="GO" id="GO:0005737">
    <property type="term" value="C:cytoplasm"/>
    <property type="evidence" value="ECO:0000318"/>
    <property type="project" value="GO_Central"/>
</dbReference>
<feature type="compositionally biased region" description="Low complexity" evidence="9">
    <location>
        <begin position="528"/>
        <end position="545"/>
    </location>
</feature>
<protein>
    <recommendedName>
        <fullName evidence="5">Elongator complex protein 4</fullName>
    </recommendedName>
</protein>
<feature type="region of interest" description="Disordered" evidence="9">
    <location>
        <begin position="151"/>
        <end position="207"/>
    </location>
</feature>
<keyword evidence="6" id="KW-0963">Cytoplasm</keyword>
<evidence type="ECO:0000256" key="1">
    <source>
        <dbReference type="ARBA" id="ARBA00004123"/>
    </source>
</evidence>
<dbReference type="GO" id="GO:0033588">
    <property type="term" value="C:elongator holoenzyme complex"/>
    <property type="evidence" value="ECO:0000318"/>
    <property type="project" value="GO_Central"/>
</dbReference>